<organism evidence="3 4">
    <name type="scientific">Sphingobacterium haloxyli</name>
    <dbReference type="NCBI Taxonomy" id="2100533"/>
    <lineage>
        <taxon>Bacteria</taxon>
        <taxon>Pseudomonadati</taxon>
        <taxon>Bacteroidota</taxon>
        <taxon>Sphingobacteriia</taxon>
        <taxon>Sphingobacteriales</taxon>
        <taxon>Sphingobacteriaceae</taxon>
        <taxon>Sphingobacterium</taxon>
    </lineage>
</organism>
<feature type="region of interest" description="Disordered" evidence="1">
    <location>
        <begin position="29"/>
        <end position="59"/>
    </location>
</feature>
<dbReference type="AlphaFoldDB" id="A0A2S9J6P2"/>
<accession>A0A2S9J6P2</accession>
<dbReference type="Pfam" id="PF04170">
    <property type="entry name" value="NlpE"/>
    <property type="match status" value="1"/>
</dbReference>
<dbReference type="InterPro" id="IPR007298">
    <property type="entry name" value="Cu-R_lipoprotein_NlpE"/>
</dbReference>
<evidence type="ECO:0008006" key="5">
    <source>
        <dbReference type="Google" id="ProtNLM"/>
    </source>
</evidence>
<keyword evidence="4" id="KW-1185">Reference proteome</keyword>
<evidence type="ECO:0000256" key="2">
    <source>
        <dbReference type="SAM" id="SignalP"/>
    </source>
</evidence>
<protein>
    <recommendedName>
        <fullName evidence="5">Copper resistance protein NlpE</fullName>
    </recommendedName>
</protein>
<dbReference type="OrthoDB" id="5348860at2"/>
<evidence type="ECO:0000256" key="1">
    <source>
        <dbReference type="SAM" id="MobiDB-lite"/>
    </source>
</evidence>
<proteinExistence type="predicted"/>
<gene>
    <name evidence="3" type="ORF">C5745_04255</name>
</gene>
<dbReference type="PROSITE" id="PS51257">
    <property type="entry name" value="PROKAR_LIPOPROTEIN"/>
    <property type="match status" value="1"/>
</dbReference>
<dbReference type="Gene3D" id="2.40.128.640">
    <property type="match status" value="1"/>
</dbReference>
<dbReference type="RefSeq" id="WP_105715744.1">
    <property type="nucleotide sequence ID" value="NZ_PVBQ01000003.1"/>
</dbReference>
<sequence length="165" mass="18230">MIISTKTLASLFFLFSLFSACVDLSQPRDEDGAATGTPAEQQEYAGNSAAQDDESTTDVSVNPSEFEGTYEATLPCGDCDGIHTVITINNNHTFRISSEYLGKNKKIEDNGPFKLIENASIIHLQGTETDLKLKIGEDKLFQLDKDDNVIEGEHAKDFVFEKRDM</sequence>
<name>A0A2S9J6P2_9SPHI</name>
<feature type="chain" id="PRO_5015534991" description="Copper resistance protein NlpE" evidence="2">
    <location>
        <begin position="23"/>
        <end position="165"/>
    </location>
</feature>
<dbReference type="EMBL" id="PVBQ01000003">
    <property type="protein sequence ID" value="PRD48424.1"/>
    <property type="molecule type" value="Genomic_DNA"/>
</dbReference>
<evidence type="ECO:0000313" key="3">
    <source>
        <dbReference type="EMBL" id="PRD48424.1"/>
    </source>
</evidence>
<evidence type="ECO:0000313" key="4">
    <source>
        <dbReference type="Proteomes" id="UP000239711"/>
    </source>
</evidence>
<dbReference type="Proteomes" id="UP000239711">
    <property type="component" value="Unassembled WGS sequence"/>
</dbReference>
<reference evidence="3 4" key="1">
    <citation type="submission" date="2018-02" db="EMBL/GenBank/DDBJ databases">
        <title>The draft genome of Sphingobacterium sp. 5JN-11.</title>
        <authorList>
            <person name="Liu L."/>
            <person name="Li L."/>
            <person name="Liang L."/>
            <person name="Zhang X."/>
            <person name="Wang T."/>
        </authorList>
    </citation>
    <scope>NUCLEOTIDE SEQUENCE [LARGE SCALE GENOMIC DNA]</scope>
    <source>
        <strain evidence="3 4">5JN-11</strain>
    </source>
</reference>
<feature type="signal peptide" evidence="2">
    <location>
        <begin position="1"/>
        <end position="22"/>
    </location>
</feature>
<feature type="compositionally biased region" description="Polar residues" evidence="1">
    <location>
        <begin position="38"/>
        <end position="50"/>
    </location>
</feature>
<comment type="caution">
    <text evidence="3">The sequence shown here is derived from an EMBL/GenBank/DDBJ whole genome shotgun (WGS) entry which is preliminary data.</text>
</comment>
<keyword evidence="2" id="KW-0732">Signal</keyword>